<gene>
    <name evidence="2" type="ORF">BHC57_01545</name>
</gene>
<reference evidence="2 3" key="1">
    <citation type="journal article" date="2017" name="MBio">
        <title>Type VI secretion-mediated competition in the bee gut microbiome.</title>
        <authorList>
            <person name="Steele M.I."/>
            <person name="Kwong W.K."/>
            <person name="Powell J.E."/>
            <person name="Whiteley M."/>
            <person name="Moran N.A."/>
        </authorList>
    </citation>
    <scope>NUCLEOTIDE SEQUENCE [LARGE SCALE GENOMIC DNA]</scope>
    <source>
        <strain evidence="2 3">HK3</strain>
    </source>
</reference>
<organism evidence="2 3">
    <name type="scientific">Snodgrassella alvi</name>
    <dbReference type="NCBI Taxonomy" id="1196083"/>
    <lineage>
        <taxon>Bacteria</taxon>
        <taxon>Pseudomonadati</taxon>
        <taxon>Pseudomonadota</taxon>
        <taxon>Betaproteobacteria</taxon>
        <taxon>Neisseriales</taxon>
        <taxon>Neisseriaceae</taxon>
        <taxon>Snodgrassella</taxon>
    </lineage>
</organism>
<name>A0A855GA56_9NEIS</name>
<comment type="caution">
    <text evidence="2">The sequence shown here is derived from an EMBL/GenBank/DDBJ whole genome shotgun (WGS) entry which is preliminary data.</text>
</comment>
<dbReference type="AlphaFoldDB" id="A0A855GA56"/>
<proteinExistence type="predicted"/>
<feature type="region of interest" description="Disordered" evidence="1">
    <location>
        <begin position="290"/>
        <end position="327"/>
    </location>
</feature>
<evidence type="ECO:0000256" key="1">
    <source>
        <dbReference type="SAM" id="MobiDB-lite"/>
    </source>
</evidence>
<evidence type="ECO:0000313" key="3">
    <source>
        <dbReference type="Proteomes" id="UP000230463"/>
    </source>
</evidence>
<sequence length="327" mass="36298">MGMLLKVYKHNGWCYVRPLGNISPHPVASFPFGRAQYQNSTAWQDKITGRYVMPTNTEMRDTFNPIHGSDEGLLVNSYKTATNMPSSLALTSSHESILYGNALTIRIKPGQFAGFPLILCVLYGEKGNNGNDELLIVAVQDLQIVTYYRKRNTEENAVTKNQTGIYLNDNDRWSSIGLNFSSNNGLGLAGVYHRFSYHELNILPLNELNYFWLFDFNTDTWVDYEDENGNEDSISPFNGGVAQAEVYSNALTYPEFYALLDKYNDNDDQGVIYIDKPSGGVITKIYTETKKVEDNAGENGSGDNASGGNDNNGTDIGGNGTQNPIKP</sequence>
<evidence type="ECO:0000313" key="2">
    <source>
        <dbReference type="EMBL" id="PIT62138.1"/>
    </source>
</evidence>
<feature type="compositionally biased region" description="Low complexity" evidence="1">
    <location>
        <begin position="297"/>
        <end position="314"/>
    </location>
</feature>
<dbReference type="Proteomes" id="UP000230463">
    <property type="component" value="Unassembled WGS sequence"/>
</dbReference>
<protein>
    <submittedName>
        <fullName evidence="2">Uncharacterized protein</fullName>
    </submittedName>
</protein>
<dbReference type="EMBL" id="MEIU01000009">
    <property type="protein sequence ID" value="PIT62138.1"/>
    <property type="molecule type" value="Genomic_DNA"/>
</dbReference>
<accession>A0A855GA56</accession>
<dbReference type="RefSeq" id="WP_100123178.1">
    <property type="nucleotide sequence ID" value="NZ_MEIU01000009.1"/>
</dbReference>